<proteinExistence type="predicted"/>
<evidence type="ECO:0000256" key="1">
    <source>
        <dbReference type="SAM" id="SignalP"/>
    </source>
</evidence>
<dbReference type="Proteomes" id="UP000283709">
    <property type="component" value="Unassembled WGS sequence"/>
</dbReference>
<dbReference type="RefSeq" id="WP_120342736.1">
    <property type="nucleotide sequence ID" value="NZ_MCAS01000001.1"/>
</dbReference>
<gene>
    <name evidence="2" type="ORF">BCY88_02840</name>
</gene>
<keyword evidence="1" id="KW-0732">Signal</keyword>
<feature type="signal peptide" evidence="1">
    <location>
        <begin position="1"/>
        <end position="35"/>
    </location>
</feature>
<accession>A0A3R7FCE3</accession>
<dbReference type="OrthoDB" id="9951071at2"/>
<organism evidence="2 3">
    <name type="scientific">Paraburkholderia fungorum</name>
    <dbReference type="NCBI Taxonomy" id="134537"/>
    <lineage>
        <taxon>Bacteria</taxon>
        <taxon>Pseudomonadati</taxon>
        <taxon>Pseudomonadota</taxon>
        <taxon>Betaproteobacteria</taxon>
        <taxon>Burkholderiales</taxon>
        <taxon>Burkholderiaceae</taxon>
        <taxon>Paraburkholderia</taxon>
    </lineage>
</organism>
<dbReference type="AlphaFoldDB" id="A0A3R7FCE3"/>
<reference evidence="2 3" key="1">
    <citation type="submission" date="2016-07" db="EMBL/GenBank/DDBJ databases">
        <title>Genome analysis of Burkholderia fungorum ES3-20.</title>
        <authorList>
            <person name="Xu D."/>
            <person name="Yao R."/>
            <person name="Zheng S."/>
        </authorList>
    </citation>
    <scope>NUCLEOTIDE SEQUENCE [LARGE SCALE GENOMIC DNA]</scope>
    <source>
        <strain evidence="2 3">ES3-20</strain>
    </source>
</reference>
<evidence type="ECO:0000313" key="2">
    <source>
        <dbReference type="EMBL" id="RKF51100.1"/>
    </source>
</evidence>
<evidence type="ECO:0008006" key="4">
    <source>
        <dbReference type="Google" id="ProtNLM"/>
    </source>
</evidence>
<protein>
    <recommendedName>
        <fullName evidence="4">Secreted protein</fullName>
    </recommendedName>
</protein>
<feature type="chain" id="PRO_5018690560" description="Secreted protein" evidence="1">
    <location>
        <begin position="36"/>
        <end position="238"/>
    </location>
</feature>
<dbReference type="EMBL" id="MCAS01000001">
    <property type="protein sequence ID" value="RKF51100.1"/>
    <property type="molecule type" value="Genomic_DNA"/>
</dbReference>
<comment type="caution">
    <text evidence="2">The sequence shown here is derived from an EMBL/GenBank/DDBJ whole genome shotgun (WGS) entry which is preliminary data.</text>
</comment>
<evidence type="ECO:0000313" key="3">
    <source>
        <dbReference type="Proteomes" id="UP000283709"/>
    </source>
</evidence>
<name>A0A3R7FCE3_9BURK</name>
<sequence>MHDQAPSLRAGGFVKRYLLMIAAALAVTAAPTAQADSNTVTVGDERIVIPAVSGFDNYTDDPKGQRLAAPLIESNAQLLSFQVQPGPLVRYLIVKVPKEIMSQSLSVPEFRTFTAYSRDNIRKQEQYGDLATRQAAERHAQLNDTLAPGHDVENVEFDAPILVGIDRDDDVAFTHTRLVPMRLSVDGKPGATMVVMCASVILVKGKYIIAQLFGPGKEVEWARSTCNKFVADLAVQNK</sequence>